<dbReference type="Proteomes" id="UP000013968">
    <property type="component" value="Chromosome"/>
</dbReference>
<dbReference type="SUPFAM" id="SSF48452">
    <property type="entry name" value="TPR-like"/>
    <property type="match status" value="3"/>
</dbReference>
<evidence type="ECO:0000256" key="1">
    <source>
        <dbReference type="ARBA" id="ARBA00005820"/>
    </source>
</evidence>
<evidence type="ECO:0000259" key="5">
    <source>
        <dbReference type="SMART" id="SM00862"/>
    </source>
</evidence>
<dbReference type="GO" id="GO:0006355">
    <property type="term" value="P:regulation of DNA-templated transcription"/>
    <property type="evidence" value="ECO:0007669"/>
    <property type="project" value="InterPro"/>
</dbReference>
<dbReference type="InterPro" id="IPR051677">
    <property type="entry name" value="AfsR-DnrI-RedD_regulator"/>
</dbReference>
<dbReference type="GO" id="GO:0003677">
    <property type="term" value="F:DNA binding"/>
    <property type="evidence" value="ECO:0007669"/>
    <property type="project" value="UniProtKB-KW"/>
</dbReference>
<dbReference type="AlphaFoldDB" id="R4T3B6"/>
<dbReference type="InterPro" id="IPR027417">
    <property type="entry name" value="P-loop_NTPase"/>
</dbReference>
<evidence type="ECO:0000256" key="2">
    <source>
        <dbReference type="ARBA" id="ARBA00023015"/>
    </source>
</evidence>
<comment type="similarity">
    <text evidence="1">Belongs to the AfsR/DnrI/RedD regulatory family.</text>
</comment>
<evidence type="ECO:0000313" key="7">
    <source>
        <dbReference type="EMBL" id="AGM09335.1"/>
    </source>
</evidence>
<dbReference type="Gene3D" id="1.10.10.10">
    <property type="entry name" value="Winged helix-like DNA-binding domain superfamily/Winged helix DNA-binding domain"/>
    <property type="match status" value="1"/>
</dbReference>
<dbReference type="PATRIC" id="fig|1156913.3.peg.6888"/>
<dbReference type="Gene3D" id="1.25.40.10">
    <property type="entry name" value="Tetratricopeptide repeat domain"/>
    <property type="match status" value="2"/>
</dbReference>
<dbReference type="PANTHER" id="PTHR35807">
    <property type="entry name" value="TRANSCRIPTIONAL REGULATOR REDD-RELATED"/>
    <property type="match status" value="1"/>
</dbReference>
<dbReference type="InterPro" id="IPR041664">
    <property type="entry name" value="AAA_16"/>
</dbReference>
<keyword evidence="8" id="KW-1185">Reference proteome</keyword>
<evidence type="ECO:0000256" key="3">
    <source>
        <dbReference type="ARBA" id="ARBA00023125"/>
    </source>
</evidence>
<dbReference type="SMART" id="SM00028">
    <property type="entry name" value="TPR"/>
    <property type="match status" value="5"/>
</dbReference>
<dbReference type="SMART" id="SM01043">
    <property type="entry name" value="BTAD"/>
    <property type="match status" value="1"/>
</dbReference>
<dbReference type="InterPro" id="IPR016032">
    <property type="entry name" value="Sig_transdc_resp-reg_C-effctor"/>
</dbReference>
<dbReference type="CDD" id="cd15831">
    <property type="entry name" value="BTAD"/>
    <property type="match status" value="1"/>
</dbReference>
<name>R4T3B6_9PSEU</name>
<keyword evidence="2" id="KW-0805">Transcription regulation</keyword>
<dbReference type="Gene3D" id="3.40.50.300">
    <property type="entry name" value="P-loop containing nucleotide triphosphate hydrolases"/>
    <property type="match status" value="1"/>
</dbReference>
<protein>
    <submittedName>
        <fullName evidence="7">XRE family transcriptional regulator</fullName>
    </submittedName>
</protein>
<dbReference type="PANTHER" id="PTHR35807:SF1">
    <property type="entry name" value="TRANSCRIPTIONAL REGULATOR REDD"/>
    <property type="match status" value="1"/>
</dbReference>
<evidence type="ECO:0000313" key="8">
    <source>
        <dbReference type="Proteomes" id="UP000013968"/>
    </source>
</evidence>
<dbReference type="InterPro" id="IPR011990">
    <property type="entry name" value="TPR-like_helical_dom_sf"/>
</dbReference>
<feature type="domain" description="Bacterial transcriptional activator" evidence="6">
    <location>
        <begin position="90"/>
        <end position="230"/>
    </location>
</feature>
<accession>R4T3B6</accession>
<evidence type="ECO:0000256" key="4">
    <source>
        <dbReference type="ARBA" id="ARBA00023163"/>
    </source>
</evidence>
<dbReference type="InterPro" id="IPR036388">
    <property type="entry name" value="WH-like_DNA-bd_sf"/>
</dbReference>
<dbReference type="KEGG" id="aoi:AORI_6753"/>
<dbReference type="Pfam" id="PF13191">
    <property type="entry name" value="AAA_16"/>
    <property type="match status" value="1"/>
</dbReference>
<organism evidence="7 8">
    <name type="scientific">Amycolatopsis keratiniphila</name>
    <dbReference type="NCBI Taxonomy" id="129921"/>
    <lineage>
        <taxon>Bacteria</taxon>
        <taxon>Bacillati</taxon>
        <taxon>Actinomycetota</taxon>
        <taxon>Actinomycetes</taxon>
        <taxon>Pseudonocardiales</taxon>
        <taxon>Pseudonocardiaceae</taxon>
        <taxon>Amycolatopsis</taxon>
        <taxon>Amycolatopsis japonica group</taxon>
    </lineage>
</organism>
<dbReference type="HOGENOM" id="CLU_004665_2_0_11"/>
<dbReference type="InterPro" id="IPR019734">
    <property type="entry name" value="TPR_rpt"/>
</dbReference>
<sequence length="908" mass="100285">MEFEVLGPIRIRSVTVTGRLQKILLGTLLANANRDVPASALADVLWPGEADDSASKLYLHVHKLRRLLGEPDRLVSGEGGYHLRVSPGELDAQRFESLVDEAAASDPRRCAELSREALGLWRGEPYDGVDSPELAERARLLTERRLAAIETLCQAELADGGHSSLVDELTELIRRHPFRERLHELLMIALYRAGRRTAALAVYRAARRLFVEELGIEPGPELREAERRILAGLPIEPAGSPSPAVVPSELPRTVRNFVGRTAELSELDDQLAQSGRDSAPVCVVVGTAGVGKTATVVRWGNRVRPRFPDGQLYVDLRGYGPEQPPSAANVLEGFLQALGVEGPAIPRDLPARAARFRALAARRRLLVVLDNARTCEQVRPLLPMSSSCHVVVTSRDSLAGLVARDGANRIVLRRLPPSDARELFRGLAGERTDDAAGAIDKVVRQCVRLPLALRVAAEIFRARDNISVADLAAELADEHRRLDLMDADGDAHTAIRSVFSRSFHHLPPSSARLFVLWGLHPGHDLTASAFAALSGEDLRATRRALDALTRSHLVEEGFAGRYRTHDLLRAYARELADEVEPACREAAMRRLFVWFLRTVIAARAFVDPKARVIDLSGVEETRTEAPFHTREEALAWFAAERANLVTLVRTAAEQGADDICCLLAAALMRLFYLTKHWDDWLVTHEIAVTAARRSGRRVDEAYLLLGLGIAHDDVGGFEKAIEYFRTTAEVFHELGNRHGQAWTLNNLGVTQDSMGRFAEAAKSYTAALEMFQADGDGHGEGIALNNLGDLRRQQRLFDDSLRHLRDAVELQRSTGDRTSLRFTLRTLGDLYRDMGLREQASERYRDALAITRELDDRWGSARLLVQLADLSAAAGRETEARDHLHEALGLCTATGDPIAEKIRARLGT</sequence>
<proteinExistence type="inferred from homology"/>
<dbReference type="SMART" id="SM00862">
    <property type="entry name" value="Trans_reg_C"/>
    <property type="match status" value="1"/>
</dbReference>
<dbReference type="RefSeq" id="WP_016337038.1">
    <property type="nucleotide sequence ID" value="NC_021252.1"/>
</dbReference>
<dbReference type="InterPro" id="IPR005158">
    <property type="entry name" value="BTAD"/>
</dbReference>
<dbReference type="InterPro" id="IPR001867">
    <property type="entry name" value="OmpR/PhoB-type_DNA-bd"/>
</dbReference>
<keyword evidence="4" id="KW-0804">Transcription</keyword>
<feature type="domain" description="OmpR/PhoB-type" evidence="5">
    <location>
        <begin position="11"/>
        <end position="83"/>
    </location>
</feature>
<keyword evidence="3" id="KW-0238">DNA-binding</keyword>
<reference evidence="7 8" key="1">
    <citation type="journal article" date="2013" name="BMC Genomics">
        <title>ContigScape: a Cytoscape plugin facilitating microbial genome gap closing.</title>
        <authorList>
            <person name="Tang B."/>
            <person name="Wang Q."/>
            <person name="Yang M."/>
            <person name="Xie F."/>
            <person name="Zhu Y."/>
            <person name="Zhuo Y."/>
            <person name="Wang S."/>
            <person name="Gao H."/>
            <person name="Ding X."/>
            <person name="Zhang L."/>
            <person name="Zhao G."/>
            <person name="Zheng H."/>
        </authorList>
    </citation>
    <scope>NUCLEOTIDE SEQUENCE [LARGE SCALE GENOMIC DNA]</scope>
    <source>
        <strain evidence="7 8">HCCB10007</strain>
    </source>
</reference>
<dbReference type="GO" id="GO:0000160">
    <property type="term" value="P:phosphorelay signal transduction system"/>
    <property type="evidence" value="ECO:0007669"/>
    <property type="project" value="InterPro"/>
</dbReference>
<dbReference type="EMBL" id="CP003410">
    <property type="protein sequence ID" value="AGM09335.1"/>
    <property type="molecule type" value="Genomic_DNA"/>
</dbReference>
<dbReference type="Pfam" id="PF13424">
    <property type="entry name" value="TPR_12"/>
    <property type="match status" value="2"/>
</dbReference>
<dbReference type="SUPFAM" id="SSF46894">
    <property type="entry name" value="C-terminal effector domain of the bipartite response regulators"/>
    <property type="match status" value="1"/>
</dbReference>
<evidence type="ECO:0000259" key="6">
    <source>
        <dbReference type="SMART" id="SM01043"/>
    </source>
</evidence>
<dbReference type="Pfam" id="PF03704">
    <property type="entry name" value="BTAD"/>
    <property type="match status" value="1"/>
</dbReference>
<dbReference type="SUPFAM" id="SSF52540">
    <property type="entry name" value="P-loop containing nucleoside triphosphate hydrolases"/>
    <property type="match status" value="1"/>
</dbReference>
<gene>
    <name evidence="7" type="ORF">AORI_6753</name>
</gene>